<evidence type="ECO:0000313" key="2">
    <source>
        <dbReference type="EMBL" id="GDY55172.1"/>
    </source>
</evidence>
<dbReference type="AlphaFoldDB" id="A0A4D4L256"/>
<feature type="compositionally biased region" description="Low complexity" evidence="1">
    <location>
        <begin position="26"/>
        <end position="48"/>
    </location>
</feature>
<evidence type="ECO:0000256" key="1">
    <source>
        <dbReference type="SAM" id="MobiDB-lite"/>
    </source>
</evidence>
<feature type="region of interest" description="Disordered" evidence="1">
    <location>
        <begin position="1"/>
        <end position="48"/>
    </location>
</feature>
<name>A0A4D4L256_STRVO</name>
<proteinExistence type="predicted"/>
<dbReference type="InterPro" id="IPR036396">
    <property type="entry name" value="Cyt_P450_sf"/>
</dbReference>
<dbReference type="GO" id="GO:0005506">
    <property type="term" value="F:iron ion binding"/>
    <property type="evidence" value="ECO:0007669"/>
    <property type="project" value="InterPro"/>
</dbReference>
<dbReference type="GO" id="GO:0020037">
    <property type="term" value="F:heme binding"/>
    <property type="evidence" value="ECO:0007669"/>
    <property type="project" value="InterPro"/>
</dbReference>
<comment type="caution">
    <text evidence="2">The sequence shown here is derived from an EMBL/GenBank/DDBJ whole genome shotgun (WGS) entry which is preliminary data.</text>
</comment>
<evidence type="ECO:0000313" key="3">
    <source>
        <dbReference type="Proteomes" id="UP000301309"/>
    </source>
</evidence>
<dbReference type="Proteomes" id="UP000301309">
    <property type="component" value="Unassembled WGS sequence"/>
</dbReference>
<keyword evidence="3" id="KW-1185">Reference proteome</keyword>
<gene>
    <name evidence="2" type="ORF">SVIO_057950</name>
</gene>
<dbReference type="EMBL" id="BJHW01000001">
    <property type="protein sequence ID" value="GDY55172.1"/>
    <property type="molecule type" value="Genomic_DNA"/>
</dbReference>
<organism evidence="2 3">
    <name type="scientific">Streptomyces violaceusniger</name>
    <dbReference type="NCBI Taxonomy" id="68280"/>
    <lineage>
        <taxon>Bacteria</taxon>
        <taxon>Bacillati</taxon>
        <taxon>Actinomycetota</taxon>
        <taxon>Actinomycetes</taxon>
        <taxon>Kitasatosporales</taxon>
        <taxon>Streptomycetaceae</taxon>
        <taxon>Streptomyces</taxon>
        <taxon>Streptomyces violaceusniger group</taxon>
    </lineage>
</organism>
<dbReference type="GO" id="GO:0016705">
    <property type="term" value="F:oxidoreductase activity, acting on paired donors, with incorporation or reduction of molecular oxygen"/>
    <property type="evidence" value="ECO:0007669"/>
    <property type="project" value="InterPro"/>
</dbReference>
<sequence>MPSRPSFLPVTPPPGGPVPRGRRRWTTSGSGRTRTGSTESCGGSTARWSRSCWRGRSGDHGCPPAGREIAEGIAATAVEVLLDRLPDVRPAVAPDEIEWRVTLVMRGVAALPVEFTPALVH</sequence>
<evidence type="ECO:0008006" key="4">
    <source>
        <dbReference type="Google" id="ProtNLM"/>
    </source>
</evidence>
<protein>
    <recommendedName>
        <fullName evidence="4">Cytochrome P450</fullName>
    </recommendedName>
</protein>
<accession>A0A4D4L256</accession>
<dbReference type="SUPFAM" id="SSF48264">
    <property type="entry name" value="Cytochrome P450"/>
    <property type="match status" value="1"/>
</dbReference>
<dbReference type="Gene3D" id="1.10.630.10">
    <property type="entry name" value="Cytochrome P450"/>
    <property type="match status" value="1"/>
</dbReference>
<reference evidence="2 3" key="1">
    <citation type="journal article" date="2020" name="Int. J. Syst. Evol. Microbiol.">
        <title>Reclassification of Streptomyces castelarensis and Streptomyces sporoclivatus as later heterotypic synonyms of Streptomyces antimycoticus.</title>
        <authorList>
            <person name="Komaki H."/>
            <person name="Tamura T."/>
        </authorList>
    </citation>
    <scope>NUCLEOTIDE SEQUENCE [LARGE SCALE GENOMIC DNA]</scope>
    <source>
        <strain evidence="2 3">NBRC 13459</strain>
    </source>
</reference>
<dbReference type="GO" id="GO:0004497">
    <property type="term" value="F:monooxygenase activity"/>
    <property type="evidence" value="ECO:0007669"/>
    <property type="project" value="InterPro"/>
</dbReference>